<evidence type="ECO:0000313" key="1">
    <source>
        <dbReference type="EMBL" id="CBJ81768.1"/>
    </source>
</evidence>
<name>D3V7F6_XENBS</name>
<dbReference type="Proteomes" id="UP000002045">
    <property type="component" value="Chromosome"/>
</dbReference>
<dbReference type="RefSeq" id="WP_012989063.1">
    <property type="nucleotide sequence ID" value="NC_013892.1"/>
</dbReference>
<gene>
    <name evidence="1" type="ordered locus">XBJ1_2644</name>
</gene>
<dbReference type="AlphaFoldDB" id="D3V7F6"/>
<organism evidence="1 2">
    <name type="scientific">Xenorhabdus bovienii (strain SS-2004)</name>
    <name type="common">Xenorhabdus nematophila subsp. bovienii</name>
    <dbReference type="NCBI Taxonomy" id="406818"/>
    <lineage>
        <taxon>Bacteria</taxon>
        <taxon>Pseudomonadati</taxon>
        <taxon>Pseudomonadota</taxon>
        <taxon>Gammaproteobacteria</taxon>
        <taxon>Enterobacterales</taxon>
        <taxon>Morganellaceae</taxon>
        <taxon>Xenorhabdus</taxon>
    </lineage>
</organism>
<proteinExistence type="predicted"/>
<accession>D3V7F6</accession>
<dbReference type="STRING" id="406818.XBJ1_2644"/>
<sequence>MHFNRAVFIDEDFLPLPTARPIRVVGTEPALVALYRETGSVAQISRFIRRNGIRHPAFVSGGLEVEVING</sequence>
<dbReference type="KEGG" id="xbo:XBJ1_2644"/>
<reference evidence="1" key="1">
    <citation type="journal article" date="2011" name="PLoS ONE">
        <title>The entomopathogenic bacterial endosymbionts xenorhabdus and photorhabdus: convergent lifestyles from divergent genomes.</title>
        <authorList>
            <person name="Chaston J.M."/>
            <person name="Suen G."/>
            <person name="Tucker S.L."/>
            <person name="Andersen A.W."/>
            <person name="Bhasin A."/>
            <person name="Bode E."/>
            <person name="Bode H.B."/>
            <person name="Brachmann A.O."/>
            <person name="Cowles C.E."/>
            <person name="Cowles K.N."/>
            <person name="Darby C."/>
            <person name="de Leon L."/>
            <person name="Drace K."/>
            <person name="Du Z."/>
            <person name="Givaudan A."/>
            <person name="Herbert Tran E.E."/>
            <person name="Jewell K.A."/>
            <person name="Knack J.J."/>
            <person name="Krasomil-Osterfeld K.C."/>
            <person name="Kukor R."/>
            <person name="Lanois A."/>
            <person name="Latreille P."/>
            <person name="Leimgruber N.K."/>
            <person name="Lipke C.M."/>
            <person name="Liu R."/>
            <person name="Lu X."/>
            <person name="Martens E.C."/>
            <person name="Marri P.R."/>
            <person name="Medigue C."/>
            <person name="Menard M.L."/>
            <person name="Miller N.M."/>
            <person name="Morales-Soto N."/>
            <person name="Norton S."/>
            <person name="Ogier J.C."/>
            <person name="Orchard S.S."/>
            <person name="Park D."/>
            <person name="Park Y."/>
            <person name="Qurollo B.A."/>
            <person name="Sugar D.R."/>
            <person name="Richards G.R."/>
            <person name="Rouy Z."/>
            <person name="Slominski B."/>
            <person name="Slominski K."/>
            <person name="Snyder H."/>
            <person name="Tjaden B.C."/>
            <person name="van der Hoeven R."/>
            <person name="Welch R.D."/>
            <person name="Wheeler C."/>
            <person name="Xiang B."/>
            <person name="Barbazuk B."/>
            <person name="Gaudriault S."/>
            <person name="Goodner B."/>
            <person name="Slater S.C."/>
            <person name="Forst S."/>
            <person name="Goldman B.S."/>
            <person name="Goodrich-Blair H."/>
        </authorList>
    </citation>
    <scope>NUCLEOTIDE SEQUENCE [LARGE SCALE GENOMIC DNA]</scope>
    <source>
        <strain evidence="1">SS-2004</strain>
    </source>
</reference>
<protein>
    <submittedName>
        <fullName evidence="1">Uncharacterized protein</fullName>
    </submittedName>
</protein>
<dbReference type="EMBL" id="FN667741">
    <property type="protein sequence ID" value="CBJ81768.1"/>
    <property type="molecule type" value="Genomic_DNA"/>
</dbReference>
<evidence type="ECO:0000313" key="2">
    <source>
        <dbReference type="Proteomes" id="UP000002045"/>
    </source>
</evidence>
<dbReference type="HOGENOM" id="CLU_203360_0_0_6"/>
<dbReference type="eggNOG" id="COG4228">
    <property type="taxonomic scope" value="Bacteria"/>
</dbReference>